<accession>A0ABQ5R1I9</accession>
<keyword evidence="3" id="KW-1185">Reference proteome</keyword>
<name>A0ABQ5R1I9_9ACTN</name>
<proteinExistence type="predicted"/>
<evidence type="ECO:0000313" key="3">
    <source>
        <dbReference type="Proteomes" id="UP001144280"/>
    </source>
</evidence>
<sequence>MTTYESPEVRAAKGASTPRQREAPTISVHARISPGIDVLLNEMLDASEVFIVGVMPWECSRRLITLQHQRVEAGNPPPAKTVHYLVPERDAKNTGAAMAPRIQRWIAGLFGMRNWVVPNRDDSANRDNLKIYLYQYDAGGCTILVRKDADYRATSLTYIPAAGYPVEGILTVAPLDPDQTAAVQRHVLDKLLPGSRRWEIRQVRCYGPKWEPGDDANAFTPRIWRLSKERRLEPHETEPAVVVAVCGQTSQGSVVILKNRDRSNSIDDFDRLSLVSEHVIVEDLVDWIKKVPGPLDPDDVRAREQIWRAAGRPERLLLQQQFFAEAAQRELFISCGLNVDFDRLQFHGYRLVNREDGTHLGFAVFRLDLIQDEDIDELDIVEGWSSDMRPIPVAMLYQDPYVNRLNRFLRLQQGWLLANVLPKPRPGEQR</sequence>
<dbReference type="RefSeq" id="WP_281899726.1">
    <property type="nucleotide sequence ID" value="NZ_BSDI01000028.1"/>
</dbReference>
<dbReference type="Proteomes" id="UP001144280">
    <property type="component" value="Unassembled WGS sequence"/>
</dbReference>
<dbReference type="EMBL" id="BSDI01000028">
    <property type="protein sequence ID" value="GLH99809.1"/>
    <property type="molecule type" value="Genomic_DNA"/>
</dbReference>
<evidence type="ECO:0000313" key="2">
    <source>
        <dbReference type="EMBL" id="GLH99809.1"/>
    </source>
</evidence>
<evidence type="ECO:0000256" key="1">
    <source>
        <dbReference type="SAM" id="MobiDB-lite"/>
    </source>
</evidence>
<gene>
    <name evidence="2" type="ORF">Pa4123_50860</name>
</gene>
<organism evidence="2 3">
    <name type="scientific">Phytohabitans aurantiacus</name>
    <dbReference type="NCBI Taxonomy" id="3016789"/>
    <lineage>
        <taxon>Bacteria</taxon>
        <taxon>Bacillati</taxon>
        <taxon>Actinomycetota</taxon>
        <taxon>Actinomycetes</taxon>
        <taxon>Micromonosporales</taxon>
        <taxon>Micromonosporaceae</taxon>
    </lineage>
</organism>
<reference evidence="2" key="1">
    <citation type="submission" date="2022-12" db="EMBL/GenBank/DDBJ databases">
        <title>New Phytohabitans aurantiacus sp. RD004123 nov., an actinomycete isolated from soil.</title>
        <authorList>
            <person name="Triningsih D.W."/>
            <person name="Harunari E."/>
            <person name="Igarashi Y."/>
        </authorList>
    </citation>
    <scope>NUCLEOTIDE SEQUENCE</scope>
    <source>
        <strain evidence="2">RD004123</strain>
    </source>
</reference>
<feature type="region of interest" description="Disordered" evidence="1">
    <location>
        <begin position="1"/>
        <end position="25"/>
    </location>
</feature>
<comment type="caution">
    <text evidence="2">The sequence shown here is derived from an EMBL/GenBank/DDBJ whole genome shotgun (WGS) entry which is preliminary data.</text>
</comment>
<protein>
    <submittedName>
        <fullName evidence="2">Uncharacterized protein</fullName>
    </submittedName>
</protein>